<gene>
    <name evidence="3" type="ORF">Zmor_028350</name>
</gene>
<dbReference type="AlphaFoldDB" id="A0AA38HPT4"/>
<protein>
    <recommendedName>
        <fullName evidence="2">Pre-C2HC domain-containing protein</fullName>
    </recommendedName>
</protein>
<name>A0AA38HPT4_9CUCU</name>
<evidence type="ECO:0000313" key="3">
    <source>
        <dbReference type="EMBL" id="KAJ3641880.1"/>
    </source>
</evidence>
<comment type="caution">
    <text evidence="3">The sequence shown here is derived from an EMBL/GenBank/DDBJ whole genome shotgun (WGS) entry which is preliminary data.</text>
</comment>
<evidence type="ECO:0000256" key="1">
    <source>
        <dbReference type="SAM" id="MobiDB-lite"/>
    </source>
</evidence>
<reference evidence="3" key="1">
    <citation type="journal article" date="2023" name="G3 (Bethesda)">
        <title>Whole genome assemblies of Zophobas morio and Tenebrio molitor.</title>
        <authorList>
            <person name="Kaur S."/>
            <person name="Stinson S.A."/>
            <person name="diCenzo G.C."/>
        </authorList>
    </citation>
    <scope>NUCLEOTIDE SEQUENCE</scope>
    <source>
        <strain evidence="3">QUZm001</strain>
    </source>
</reference>
<dbReference type="PANTHER" id="PTHR33273">
    <property type="entry name" value="DOMAIN-CONTAINING PROTEIN, PUTATIVE-RELATED"/>
    <property type="match status" value="1"/>
</dbReference>
<dbReference type="InterPro" id="IPR006579">
    <property type="entry name" value="Pre_C2HC_dom"/>
</dbReference>
<evidence type="ECO:0000259" key="2">
    <source>
        <dbReference type="Pfam" id="PF07530"/>
    </source>
</evidence>
<feature type="region of interest" description="Disordered" evidence="1">
    <location>
        <begin position="1"/>
        <end position="22"/>
    </location>
</feature>
<keyword evidence="4" id="KW-1185">Reference proteome</keyword>
<proteinExistence type="predicted"/>
<accession>A0AA38HPT4</accession>
<organism evidence="3 4">
    <name type="scientific">Zophobas morio</name>
    <dbReference type="NCBI Taxonomy" id="2755281"/>
    <lineage>
        <taxon>Eukaryota</taxon>
        <taxon>Metazoa</taxon>
        <taxon>Ecdysozoa</taxon>
        <taxon>Arthropoda</taxon>
        <taxon>Hexapoda</taxon>
        <taxon>Insecta</taxon>
        <taxon>Pterygota</taxon>
        <taxon>Neoptera</taxon>
        <taxon>Endopterygota</taxon>
        <taxon>Coleoptera</taxon>
        <taxon>Polyphaga</taxon>
        <taxon>Cucujiformia</taxon>
        <taxon>Tenebrionidae</taxon>
        <taxon>Zophobas</taxon>
    </lineage>
</organism>
<dbReference type="EMBL" id="JALNTZ010000009">
    <property type="protein sequence ID" value="KAJ3641880.1"/>
    <property type="molecule type" value="Genomic_DNA"/>
</dbReference>
<dbReference type="Proteomes" id="UP001168821">
    <property type="component" value="Unassembled WGS sequence"/>
</dbReference>
<dbReference type="Pfam" id="PF07530">
    <property type="entry name" value="PRE_C2HC"/>
    <property type="match status" value="1"/>
</dbReference>
<sequence length="293" mass="32947">MEVNDNDSELSSTPPEVVKAAKETSLRLLPQKSRKKYQAMYQAVMDWRTNKKVKSFSENVFLAYLILKNNPKRSVSASMAQAGAAEDAMLSLSLFLGRRDQDGGSIEEACEEVSRMNRRDRPMSLVLAELTMCKKADIFEVKTLCGLSVKVEKPHKPKNATQCHRCQRFHHSQRHCRAKHHCVKCGAGHQTSDCQLQGMPQVPQATATDDFQEALRIVQDDRPQDRRLQKRCPTKATPKPKAAPVPKKVVLTARQQADFQLQKIQLMTAIAAAKDSQSMAEKMAAFLPLLFKN</sequence>
<evidence type="ECO:0000313" key="4">
    <source>
        <dbReference type="Proteomes" id="UP001168821"/>
    </source>
</evidence>
<feature type="domain" description="Pre-C2HC" evidence="2">
    <location>
        <begin position="112"/>
        <end position="159"/>
    </location>
</feature>
<dbReference type="PANTHER" id="PTHR33273:SF2">
    <property type="entry name" value="ENDONUCLEASE_EXONUCLEASE_PHOSPHATASE DOMAIN-CONTAINING PROTEIN"/>
    <property type="match status" value="1"/>
</dbReference>